<dbReference type="EMBL" id="BDDD01000515">
    <property type="protein sequence ID" value="GAV67004.1"/>
    <property type="molecule type" value="Genomic_DNA"/>
</dbReference>
<dbReference type="AlphaFoldDB" id="A0A1Q3BGK1"/>
<feature type="compositionally biased region" description="Low complexity" evidence="1">
    <location>
        <begin position="29"/>
        <end position="44"/>
    </location>
</feature>
<organism evidence="2 3">
    <name type="scientific">Cephalotus follicularis</name>
    <name type="common">Albany pitcher plant</name>
    <dbReference type="NCBI Taxonomy" id="3775"/>
    <lineage>
        <taxon>Eukaryota</taxon>
        <taxon>Viridiplantae</taxon>
        <taxon>Streptophyta</taxon>
        <taxon>Embryophyta</taxon>
        <taxon>Tracheophyta</taxon>
        <taxon>Spermatophyta</taxon>
        <taxon>Magnoliopsida</taxon>
        <taxon>eudicotyledons</taxon>
        <taxon>Gunneridae</taxon>
        <taxon>Pentapetalae</taxon>
        <taxon>rosids</taxon>
        <taxon>fabids</taxon>
        <taxon>Oxalidales</taxon>
        <taxon>Cephalotaceae</taxon>
        <taxon>Cephalotus</taxon>
    </lineage>
</organism>
<gene>
    <name evidence="2" type="ORF">CFOL_v3_10513</name>
</gene>
<sequence>MAMTEEPILSRLDRLDIMLKLLEQIRGCSRSPKSSCASTPSSGTLTNEGQASSVDFSPKSIEKHCRPIDRVVMEAEVKGTVVERLDHVEDCLLKLCLQLEAETKREENIGKKTHKKGLKQLVKRCVKGKHKSKTDHY</sequence>
<evidence type="ECO:0000313" key="3">
    <source>
        <dbReference type="Proteomes" id="UP000187406"/>
    </source>
</evidence>
<dbReference type="STRING" id="3775.A0A1Q3BGK1"/>
<feature type="region of interest" description="Disordered" evidence="1">
    <location>
        <begin position="29"/>
        <end position="57"/>
    </location>
</feature>
<accession>A0A1Q3BGK1</accession>
<name>A0A1Q3BGK1_CEPFO</name>
<evidence type="ECO:0000313" key="2">
    <source>
        <dbReference type="EMBL" id="GAV67004.1"/>
    </source>
</evidence>
<dbReference type="Proteomes" id="UP000187406">
    <property type="component" value="Unassembled WGS sequence"/>
</dbReference>
<dbReference type="PANTHER" id="PTHR34190">
    <property type="entry name" value="EXPRESSED PROTEIN"/>
    <property type="match status" value="1"/>
</dbReference>
<dbReference type="InParanoid" id="A0A1Q3BGK1"/>
<dbReference type="FunCoup" id="A0A1Q3BGK1">
    <property type="interactions" value="61"/>
</dbReference>
<protein>
    <submittedName>
        <fullName evidence="2">Uncharacterized protein</fullName>
    </submittedName>
</protein>
<evidence type="ECO:0000256" key="1">
    <source>
        <dbReference type="SAM" id="MobiDB-lite"/>
    </source>
</evidence>
<reference evidence="3" key="1">
    <citation type="submission" date="2016-04" db="EMBL/GenBank/DDBJ databases">
        <title>Cephalotus genome sequencing.</title>
        <authorList>
            <person name="Fukushima K."/>
            <person name="Hasebe M."/>
            <person name="Fang X."/>
        </authorList>
    </citation>
    <scope>NUCLEOTIDE SEQUENCE [LARGE SCALE GENOMIC DNA]</scope>
    <source>
        <strain evidence="3">cv. St1</strain>
    </source>
</reference>
<dbReference type="PANTHER" id="PTHR34190:SF4">
    <property type="entry name" value="EXPRESSED PROTEIN"/>
    <property type="match status" value="1"/>
</dbReference>
<keyword evidence="3" id="KW-1185">Reference proteome</keyword>
<feature type="compositionally biased region" description="Polar residues" evidence="1">
    <location>
        <begin position="45"/>
        <end position="55"/>
    </location>
</feature>
<dbReference type="OrthoDB" id="783251at2759"/>
<proteinExistence type="predicted"/>
<comment type="caution">
    <text evidence="2">The sequence shown here is derived from an EMBL/GenBank/DDBJ whole genome shotgun (WGS) entry which is preliminary data.</text>
</comment>